<organism evidence="2 3">
    <name type="scientific">Oopsacas minuta</name>
    <dbReference type="NCBI Taxonomy" id="111878"/>
    <lineage>
        <taxon>Eukaryota</taxon>
        <taxon>Metazoa</taxon>
        <taxon>Porifera</taxon>
        <taxon>Hexactinellida</taxon>
        <taxon>Hexasterophora</taxon>
        <taxon>Lyssacinosida</taxon>
        <taxon>Leucopsacidae</taxon>
        <taxon>Oopsacas</taxon>
    </lineage>
</organism>
<gene>
    <name evidence="2" type="ORF">LOD99_919</name>
</gene>
<sequence>MLKLSKLTRFDFAYNPISSQKNARISIAAKFYVHNKPVELDGSEITEKEKYKIMSNINKFGSNVQNWPNAISHVSISNVIATSWINEQTSSRDHQRSLSYSISNSLLLEDPNYEVSWSHFSSPTGGTQSPSITSSAISTPVDSLSSPTPPLRNVLTPENPLEDVFIYSDSSQSQQLLLDTDNSQGYLEPPTIISPVPLPDETATADSLDEDLDLSHTPIPPGSRTPDLDCGVITVSKCALAHALALLSVNDSEQFLDESEHTPKPATVCYTSESITAAINTINLTDQTRNVIPEESCTMQQVQLEDKIMQAINSMLDSAEVTDLHINMNNQPQESESNQLRPHDIACSINERVL</sequence>
<evidence type="ECO:0000313" key="3">
    <source>
        <dbReference type="Proteomes" id="UP001165289"/>
    </source>
</evidence>
<keyword evidence="3" id="KW-1185">Reference proteome</keyword>
<dbReference type="Proteomes" id="UP001165289">
    <property type="component" value="Unassembled WGS sequence"/>
</dbReference>
<proteinExistence type="predicted"/>
<protein>
    <submittedName>
        <fullName evidence="2">Uncharacterized protein</fullName>
    </submittedName>
</protein>
<comment type="caution">
    <text evidence="2">The sequence shown here is derived from an EMBL/GenBank/DDBJ whole genome shotgun (WGS) entry which is preliminary data.</text>
</comment>
<dbReference type="EMBL" id="JAKMXF010000222">
    <property type="protein sequence ID" value="KAI6654523.1"/>
    <property type="molecule type" value="Genomic_DNA"/>
</dbReference>
<feature type="compositionally biased region" description="Low complexity" evidence="1">
    <location>
        <begin position="129"/>
        <end position="140"/>
    </location>
</feature>
<evidence type="ECO:0000256" key="1">
    <source>
        <dbReference type="SAM" id="MobiDB-lite"/>
    </source>
</evidence>
<dbReference type="AlphaFoldDB" id="A0AAV7JZX1"/>
<feature type="region of interest" description="Disordered" evidence="1">
    <location>
        <begin position="182"/>
        <end position="204"/>
    </location>
</feature>
<feature type="region of interest" description="Disordered" evidence="1">
    <location>
        <begin position="118"/>
        <end position="155"/>
    </location>
</feature>
<feature type="compositionally biased region" description="Polar residues" evidence="1">
    <location>
        <begin position="118"/>
        <end position="128"/>
    </location>
</feature>
<evidence type="ECO:0000313" key="2">
    <source>
        <dbReference type="EMBL" id="KAI6654523.1"/>
    </source>
</evidence>
<reference evidence="2 3" key="1">
    <citation type="journal article" date="2023" name="BMC Biol.">
        <title>The compact genome of the sponge Oopsacas minuta (Hexactinellida) is lacking key metazoan core genes.</title>
        <authorList>
            <person name="Santini S."/>
            <person name="Schenkelaars Q."/>
            <person name="Jourda C."/>
            <person name="Duchesne M."/>
            <person name="Belahbib H."/>
            <person name="Rocher C."/>
            <person name="Selva M."/>
            <person name="Riesgo A."/>
            <person name="Vervoort M."/>
            <person name="Leys S.P."/>
            <person name="Kodjabachian L."/>
            <person name="Le Bivic A."/>
            <person name="Borchiellini C."/>
            <person name="Claverie J.M."/>
            <person name="Renard E."/>
        </authorList>
    </citation>
    <scope>NUCLEOTIDE SEQUENCE [LARGE SCALE GENOMIC DNA]</scope>
    <source>
        <strain evidence="2">SPO-2</strain>
    </source>
</reference>
<accession>A0AAV7JZX1</accession>
<name>A0AAV7JZX1_9METZ</name>